<evidence type="ECO:0000256" key="1">
    <source>
        <dbReference type="ARBA" id="ARBA00023157"/>
    </source>
</evidence>
<gene>
    <name evidence="3" type="ORF">DILT_LOCUS9189</name>
</gene>
<dbReference type="Pfam" id="PF00057">
    <property type="entry name" value="Ldl_recept_a"/>
    <property type="match status" value="1"/>
</dbReference>
<dbReference type="PROSITE" id="PS01209">
    <property type="entry name" value="LDLRA_1"/>
    <property type="match status" value="1"/>
</dbReference>
<comment type="caution">
    <text evidence="2">Lacks conserved residue(s) required for the propagation of feature annotation.</text>
</comment>
<dbReference type="SMART" id="SM00192">
    <property type="entry name" value="LDLa"/>
    <property type="match status" value="1"/>
</dbReference>
<dbReference type="InterPro" id="IPR036055">
    <property type="entry name" value="LDL_receptor-like_sf"/>
</dbReference>
<dbReference type="PROSITE" id="PS50068">
    <property type="entry name" value="LDLRA_2"/>
    <property type="match status" value="1"/>
</dbReference>
<reference evidence="3 4" key="1">
    <citation type="submission" date="2018-11" db="EMBL/GenBank/DDBJ databases">
        <authorList>
            <consortium name="Pathogen Informatics"/>
        </authorList>
    </citation>
    <scope>NUCLEOTIDE SEQUENCE [LARGE SCALE GENOMIC DNA]</scope>
</reference>
<evidence type="ECO:0000256" key="2">
    <source>
        <dbReference type="PROSITE-ProRule" id="PRU00124"/>
    </source>
</evidence>
<dbReference type="InterPro" id="IPR002172">
    <property type="entry name" value="LDrepeatLR_classA_rpt"/>
</dbReference>
<dbReference type="OrthoDB" id="10016557at2759"/>
<evidence type="ECO:0000313" key="3">
    <source>
        <dbReference type="EMBL" id="VDN13358.1"/>
    </source>
</evidence>
<protein>
    <submittedName>
        <fullName evidence="3">Uncharacterized protein</fullName>
    </submittedName>
</protein>
<proteinExistence type="predicted"/>
<dbReference type="AlphaFoldDB" id="A0A3P7LTG4"/>
<dbReference type="Gene3D" id="4.10.400.10">
    <property type="entry name" value="Low-density Lipoprotein Receptor"/>
    <property type="match status" value="1"/>
</dbReference>
<dbReference type="CDD" id="cd00112">
    <property type="entry name" value="LDLa"/>
    <property type="match status" value="1"/>
</dbReference>
<evidence type="ECO:0000313" key="4">
    <source>
        <dbReference type="Proteomes" id="UP000281553"/>
    </source>
</evidence>
<dbReference type="SUPFAM" id="SSF57424">
    <property type="entry name" value="LDL receptor-like module"/>
    <property type="match status" value="1"/>
</dbReference>
<feature type="disulfide bond" evidence="2">
    <location>
        <begin position="105"/>
        <end position="123"/>
    </location>
</feature>
<dbReference type="InterPro" id="IPR023415">
    <property type="entry name" value="LDLR_class-A_CS"/>
</dbReference>
<accession>A0A3P7LTG4</accession>
<keyword evidence="4" id="KW-1185">Reference proteome</keyword>
<dbReference type="EMBL" id="UYRU01056204">
    <property type="protein sequence ID" value="VDN13358.1"/>
    <property type="molecule type" value="Genomic_DNA"/>
</dbReference>
<sequence length="206" mass="22645">MADAKPGVVVIPETIQKPAWVPFSFVCLTSGRQRPTVVFASSRLPVETDGRFQVTHLNATAIEVAAPTGLRGEDDSTVLECIVSGVGKRVTVTIQDNCGPGNMQCRDGRCIPTRDFCDGKPDCGDGSDEFDNYCQPERHDEKVRRCSIGFHKSRPGDDQLLGDSWGTPWVCSQPRLNARFPPHELKYAPLKIYVPAGYSVVAFYLV</sequence>
<name>A0A3P7LTG4_DIBLA</name>
<feature type="disulfide bond" evidence="2">
    <location>
        <begin position="98"/>
        <end position="110"/>
    </location>
</feature>
<keyword evidence="1 2" id="KW-1015">Disulfide bond</keyword>
<organism evidence="3 4">
    <name type="scientific">Dibothriocephalus latus</name>
    <name type="common">Fish tapeworm</name>
    <name type="synonym">Diphyllobothrium latum</name>
    <dbReference type="NCBI Taxonomy" id="60516"/>
    <lineage>
        <taxon>Eukaryota</taxon>
        <taxon>Metazoa</taxon>
        <taxon>Spiralia</taxon>
        <taxon>Lophotrochozoa</taxon>
        <taxon>Platyhelminthes</taxon>
        <taxon>Cestoda</taxon>
        <taxon>Eucestoda</taxon>
        <taxon>Diphyllobothriidea</taxon>
        <taxon>Diphyllobothriidae</taxon>
        <taxon>Dibothriocephalus</taxon>
    </lineage>
</organism>
<dbReference type="Proteomes" id="UP000281553">
    <property type="component" value="Unassembled WGS sequence"/>
</dbReference>